<reference evidence="3" key="2">
    <citation type="submission" date="2015-01" db="EMBL/GenBank/DDBJ databases">
        <title>Evolutionary Origins and Diversification of the Mycorrhizal Mutualists.</title>
        <authorList>
            <consortium name="DOE Joint Genome Institute"/>
            <consortium name="Mycorrhizal Genomics Consortium"/>
            <person name="Kohler A."/>
            <person name="Kuo A."/>
            <person name="Nagy L.G."/>
            <person name="Floudas D."/>
            <person name="Copeland A."/>
            <person name="Barry K.W."/>
            <person name="Cichocki N."/>
            <person name="Veneault-Fourrey C."/>
            <person name="LaButti K."/>
            <person name="Lindquist E.A."/>
            <person name="Lipzen A."/>
            <person name="Lundell T."/>
            <person name="Morin E."/>
            <person name="Murat C."/>
            <person name="Riley R."/>
            <person name="Ohm R."/>
            <person name="Sun H."/>
            <person name="Tunlid A."/>
            <person name="Henrissat B."/>
            <person name="Grigoriev I.V."/>
            <person name="Hibbett D.S."/>
            <person name="Martin F."/>
        </authorList>
    </citation>
    <scope>NUCLEOTIDE SEQUENCE [LARGE SCALE GENOMIC DNA]</scope>
    <source>
        <strain evidence="3">Foug A</strain>
    </source>
</reference>
<name>A0A0C3E723_9AGAM</name>
<feature type="region of interest" description="Disordered" evidence="1">
    <location>
        <begin position="164"/>
        <end position="213"/>
    </location>
</feature>
<feature type="compositionally biased region" description="Low complexity" evidence="1">
    <location>
        <begin position="169"/>
        <end position="183"/>
    </location>
</feature>
<keyword evidence="3" id="KW-1185">Reference proteome</keyword>
<organism evidence="2 3">
    <name type="scientific">Scleroderma citrinum Foug A</name>
    <dbReference type="NCBI Taxonomy" id="1036808"/>
    <lineage>
        <taxon>Eukaryota</taxon>
        <taxon>Fungi</taxon>
        <taxon>Dikarya</taxon>
        <taxon>Basidiomycota</taxon>
        <taxon>Agaricomycotina</taxon>
        <taxon>Agaricomycetes</taxon>
        <taxon>Agaricomycetidae</taxon>
        <taxon>Boletales</taxon>
        <taxon>Sclerodermatineae</taxon>
        <taxon>Sclerodermataceae</taxon>
        <taxon>Scleroderma</taxon>
    </lineage>
</organism>
<evidence type="ECO:0000313" key="3">
    <source>
        <dbReference type="Proteomes" id="UP000053989"/>
    </source>
</evidence>
<dbReference type="EMBL" id="KN822029">
    <property type="protein sequence ID" value="KIM64224.1"/>
    <property type="molecule type" value="Genomic_DNA"/>
</dbReference>
<dbReference type="AlphaFoldDB" id="A0A0C3E723"/>
<dbReference type="InParanoid" id="A0A0C3E723"/>
<dbReference type="HOGENOM" id="CLU_1195483_0_0_1"/>
<sequence length="232" mass="25309">MTDQYHSDLFVLWQDDHTRGQQTTFEEIEETIQAFFYDQAFPTPPCNSIELPQTELVQMSDYEIAANLTMPEPQEIAMPINVHVGVLDNMVAITIQTCLCTARANTSKSITAADTRRAAALSALTSTRCSPASVLQFRGFPAQESTTPTHCAPSAFVEEIDDDQEDYIPSDNGPGDDGPNGNDPDGDNPSGDDPEPHDDEEEPISGLPSQDDAGMIIFNNLSITIDRLARSA</sequence>
<proteinExistence type="predicted"/>
<gene>
    <name evidence="2" type="ORF">SCLCIDRAFT_23580</name>
</gene>
<feature type="compositionally biased region" description="Acidic residues" evidence="1">
    <location>
        <begin position="184"/>
        <end position="203"/>
    </location>
</feature>
<reference evidence="2 3" key="1">
    <citation type="submission" date="2014-04" db="EMBL/GenBank/DDBJ databases">
        <authorList>
            <consortium name="DOE Joint Genome Institute"/>
            <person name="Kuo A."/>
            <person name="Kohler A."/>
            <person name="Nagy L.G."/>
            <person name="Floudas D."/>
            <person name="Copeland A."/>
            <person name="Barry K.W."/>
            <person name="Cichocki N."/>
            <person name="Veneault-Fourrey C."/>
            <person name="LaButti K."/>
            <person name="Lindquist E.A."/>
            <person name="Lipzen A."/>
            <person name="Lundell T."/>
            <person name="Morin E."/>
            <person name="Murat C."/>
            <person name="Sun H."/>
            <person name="Tunlid A."/>
            <person name="Henrissat B."/>
            <person name="Grigoriev I.V."/>
            <person name="Hibbett D.S."/>
            <person name="Martin F."/>
            <person name="Nordberg H.P."/>
            <person name="Cantor M.N."/>
            <person name="Hua S.X."/>
        </authorList>
    </citation>
    <scope>NUCLEOTIDE SEQUENCE [LARGE SCALE GENOMIC DNA]</scope>
    <source>
        <strain evidence="2 3">Foug A</strain>
    </source>
</reference>
<accession>A0A0C3E723</accession>
<evidence type="ECO:0000313" key="2">
    <source>
        <dbReference type="EMBL" id="KIM64224.1"/>
    </source>
</evidence>
<dbReference type="Proteomes" id="UP000053989">
    <property type="component" value="Unassembled WGS sequence"/>
</dbReference>
<protein>
    <submittedName>
        <fullName evidence="2">Uncharacterized protein</fullName>
    </submittedName>
</protein>
<evidence type="ECO:0000256" key="1">
    <source>
        <dbReference type="SAM" id="MobiDB-lite"/>
    </source>
</evidence>